<name>A0A1V9EN60_9BACT</name>
<dbReference type="EMBL" id="LVXG01000023">
    <property type="protein sequence ID" value="OQP47521.1"/>
    <property type="molecule type" value="Genomic_DNA"/>
</dbReference>
<keyword evidence="2" id="KW-0472">Membrane</keyword>
<feature type="transmembrane region" description="Helical" evidence="2">
    <location>
        <begin position="207"/>
        <end position="227"/>
    </location>
</feature>
<dbReference type="PANTHER" id="PTHR30373:SF2">
    <property type="entry name" value="UPF0603 PROTEIN YGCG"/>
    <property type="match status" value="1"/>
</dbReference>
<keyword evidence="2" id="KW-1133">Transmembrane helix</keyword>
<evidence type="ECO:0000256" key="3">
    <source>
        <dbReference type="SAM" id="SignalP"/>
    </source>
</evidence>
<feature type="region of interest" description="Disordered" evidence="1">
    <location>
        <begin position="265"/>
        <end position="286"/>
    </location>
</feature>
<dbReference type="Gene3D" id="3.10.310.50">
    <property type="match status" value="1"/>
</dbReference>
<feature type="chain" id="PRO_5010720659" description="TPM domain-containing protein" evidence="3">
    <location>
        <begin position="19"/>
        <end position="286"/>
    </location>
</feature>
<evidence type="ECO:0000313" key="6">
    <source>
        <dbReference type="Proteomes" id="UP000192610"/>
    </source>
</evidence>
<keyword evidence="6" id="KW-1185">Reference proteome</keyword>
<evidence type="ECO:0000259" key="4">
    <source>
        <dbReference type="Pfam" id="PF04536"/>
    </source>
</evidence>
<feature type="domain" description="TPM" evidence="4">
    <location>
        <begin position="38"/>
        <end position="167"/>
    </location>
</feature>
<reference evidence="6" key="1">
    <citation type="submission" date="2016-04" db="EMBL/GenBank/DDBJ databases">
        <authorList>
            <person name="Chen L."/>
            <person name="Zhuang W."/>
            <person name="Wang G."/>
        </authorList>
    </citation>
    <scope>NUCLEOTIDE SEQUENCE [LARGE SCALE GENOMIC DNA]</scope>
    <source>
        <strain evidence="6">17621</strain>
    </source>
</reference>
<dbReference type="Proteomes" id="UP000192610">
    <property type="component" value="Unassembled WGS sequence"/>
</dbReference>
<evidence type="ECO:0000313" key="5">
    <source>
        <dbReference type="EMBL" id="OQP47521.1"/>
    </source>
</evidence>
<evidence type="ECO:0000256" key="2">
    <source>
        <dbReference type="SAM" id="Phobius"/>
    </source>
</evidence>
<evidence type="ECO:0000256" key="1">
    <source>
        <dbReference type="SAM" id="MobiDB-lite"/>
    </source>
</evidence>
<dbReference type="STRING" id="354355.SAMN05660816_01732"/>
<protein>
    <recommendedName>
        <fullName evidence="4">TPM domain-containing protein</fullName>
    </recommendedName>
</protein>
<sequence>MRYFLIVALLLYSSLSFSQQKETGSSFVKKLPDPQKAVNDFGRFLTSNEKDTLELELKDYLKRTSNAIVVVTLESLTDPETEKEYTIDEAALLYFNAWGIGDKAKNNGVLLMVSRNPRRVRIQVGTGLEAILTNATCQQIVDNNLVPNFKEGLFFAGIKEAVEAVQQLLDNPPAAEQQAMAQYLRPAVVRSESRDMLGAPPEKKNPVIGFVTIGGILVVCILFIKYGKPLSSGWYTRNGYESETHHRTFHSHSSGGSWSSGGSSFSSGGSSYGGGSSSGGGASGSW</sequence>
<keyword evidence="2" id="KW-0812">Transmembrane</keyword>
<gene>
    <name evidence="5" type="ORF">A4H97_08525</name>
</gene>
<dbReference type="RefSeq" id="WP_081201772.1">
    <property type="nucleotide sequence ID" value="NZ_FOCZ01000002.1"/>
</dbReference>
<dbReference type="AlphaFoldDB" id="A0A1V9EN60"/>
<feature type="compositionally biased region" description="Gly residues" evidence="1">
    <location>
        <begin position="270"/>
        <end position="286"/>
    </location>
</feature>
<organism evidence="5 6">
    <name type="scientific">Niastella yeongjuensis</name>
    <dbReference type="NCBI Taxonomy" id="354355"/>
    <lineage>
        <taxon>Bacteria</taxon>
        <taxon>Pseudomonadati</taxon>
        <taxon>Bacteroidota</taxon>
        <taxon>Chitinophagia</taxon>
        <taxon>Chitinophagales</taxon>
        <taxon>Chitinophagaceae</taxon>
        <taxon>Niastella</taxon>
    </lineage>
</organism>
<keyword evidence="3" id="KW-0732">Signal</keyword>
<feature type="signal peptide" evidence="3">
    <location>
        <begin position="1"/>
        <end position="18"/>
    </location>
</feature>
<dbReference type="PANTHER" id="PTHR30373">
    <property type="entry name" value="UPF0603 PROTEIN YGCG"/>
    <property type="match status" value="1"/>
</dbReference>
<dbReference type="Pfam" id="PF04536">
    <property type="entry name" value="TPM_phosphatase"/>
    <property type="match status" value="1"/>
</dbReference>
<proteinExistence type="predicted"/>
<dbReference type="OrthoDB" id="9810918at2"/>
<comment type="caution">
    <text evidence="5">The sequence shown here is derived from an EMBL/GenBank/DDBJ whole genome shotgun (WGS) entry which is preliminary data.</text>
</comment>
<accession>A0A1V9EN60</accession>
<dbReference type="InterPro" id="IPR007621">
    <property type="entry name" value="TPM_dom"/>
</dbReference>